<sequence length="210" mass="23280">MTEQWAKSVSYRVALDDLTARFIQLKQQDRVARSELMPNIESIDGYLFAINSVPAKVSPSEWLSDLLPLIQITGEAPAAAVNLLISYQVHSLARMAQHQYALPSETDPLAALKPASALNSFSHGFEVGYRRISTIWSASIPEELRTELTSQVFALKFFASTENAKLYLSARKSPMRPDQLAEQVLNNLPKAADLHVRLGMALDSERGTAH</sequence>
<evidence type="ECO:0008006" key="3">
    <source>
        <dbReference type="Google" id="ProtNLM"/>
    </source>
</evidence>
<dbReference type="Pfam" id="PF03695">
    <property type="entry name" value="UPF0149"/>
    <property type="match status" value="1"/>
</dbReference>
<dbReference type="EMBL" id="CP011797">
    <property type="protein sequence ID" value="ATX78439.1"/>
    <property type="molecule type" value="Genomic_DNA"/>
</dbReference>
<gene>
    <name evidence="1" type="ORF">REIFOR_03336</name>
</gene>
<dbReference type="SUPFAM" id="SSF101327">
    <property type="entry name" value="YgfB-like"/>
    <property type="match status" value="1"/>
</dbReference>
<keyword evidence="2" id="KW-1185">Reference proteome</keyword>
<protein>
    <recommendedName>
        <fullName evidence="3">YecA family protein</fullName>
    </recommendedName>
</protein>
<dbReference type="Proteomes" id="UP000229757">
    <property type="component" value="Chromosome"/>
</dbReference>
<organism evidence="1 2">
    <name type="scientific">Reinekea forsetii</name>
    <dbReference type="NCBI Taxonomy" id="1336806"/>
    <lineage>
        <taxon>Bacteria</taxon>
        <taxon>Pseudomonadati</taxon>
        <taxon>Pseudomonadota</taxon>
        <taxon>Gammaproteobacteria</taxon>
        <taxon>Oceanospirillales</taxon>
        <taxon>Saccharospirillaceae</taxon>
        <taxon>Reinekea</taxon>
    </lineage>
</organism>
<dbReference type="RefSeq" id="WP_100258627.1">
    <property type="nucleotide sequence ID" value="NZ_CP011797.1"/>
</dbReference>
<reference evidence="1 2" key="1">
    <citation type="journal article" date="2017" name="Environ. Microbiol.">
        <title>Genomic and physiological analyses of 'Reinekea forsetii' reveal a versatile opportunistic lifestyle during spring algae blooms.</title>
        <authorList>
            <person name="Avci B."/>
            <person name="Hahnke R.L."/>
            <person name="Chafee M."/>
            <person name="Fischer T."/>
            <person name="Gruber-Vodicka H."/>
            <person name="Tegetmeyer H.E."/>
            <person name="Harder J."/>
            <person name="Fuchs B.M."/>
            <person name="Amann R.I."/>
            <person name="Teeling H."/>
        </authorList>
    </citation>
    <scope>NUCLEOTIDE SEQUENCE [LARGE SCALE GENOMIC DNA]</scope>
    <source>
        <strain evidence="1 2">Hel1_31_D35</strain>
    </source>
</reference>
<dbReference type="OrthoDB" id="570299at2"/>
<dbReference type="AlphaFoldDB" id="A0A2K8KX67"/>
<dbReference type="InterPro" id="IPR011978">
    <property type="entry name" value="YgfB-like"/>
</dbReference>
<dbReference type="InterPro" id="IPR036255">
    <property type="entry name" value="YgfB-like_sf"/>
</dbReference>
<dbReference type="KEGG" id="rfo:REIFOR_03336"/>
<evidence type="ECO:0000313" key="1">
    <source>
        <dbReference type="EMBL" id="ATX78439.1"/>
    </source>
</evidence>
<accession>A0A2K8KX67</accession>
<evidence type="ECO:0000313" key="2">
    <source>
        <dbReference type="Proteomes" id="UP000229757"/>
    </source>
</evidence>
<name>A0A2K8KX67_9GAMM</name>
<proteinExistence type="predicted"/>